<dbReference type="InterPro" id="IPR049450">
    <property type="entry name" value="ACOT8-like_C"/>
</dbReference>
<name>A0A652YKU1_NOCGL</name>
<evidence type="ECO:0000256" key="1">
    <source>
        <dbReference type="ARBA" id="ARBA00006538"/>
    </source>
</evidence>
<evidence type="ECO:0000259" key="3">
    <source>
        <dbReference type="Pfam" id="PF13622"/>
    </source>
</evidence>
<reference evidence="5" key="1">
    <citation type="submission" date="2019-07" db="EMBL/GenBank/DDBJ databases">
        <title>Genomic Encyclopedia of Type Strains, Phase IV (KMG-IV): sequencing the most valuable type-strain genomes for metagenomic binning, comparative biology and taxonomic classification.</title>
        <authorList>
            <person name="Goeker M."/>
        </authorList>
    </citation>
    <scope>NUCLEOTIDE SEQUENCE</scope>
    <source>
        <strain evidence="5">DSM 44596</strain>
    </source>
</reference>
<proteinExistence type="inferred from homology"/>
<dbReference type="InterPro" id="IPR029069">
    <property type="entry name" value="HotDog_dom_sf"/>
</dbReference>
<evidence type="ECO:0000256" key="2">
    <source>
        <dbReference type="ARBA" id="ARBA00022801"/>
    </source>
</evidence>
<keyword evidence="2" id="KW-0378">Hydrolase</keyword>
<gene>
    <name evidence="5" type="ORF">FNL38_10650</name>
</gene>
<evidence type="ECO:0000313" key="5">
    <source>
        <dbReference type="EMBL" id="TYQ02232.1"/>
    </source>
</evidence>
<dbReference type="SUPFAM" id="SSF54637">
    <property type="entry name" value="Thioesterase/thiol ester dehydrase-isomerase"/>
    <property type="match status" value="2"/>
</dbReference>
<dbReference type="Gene3D" id="2.40.160.210">
    <property type="entry name" value="Acyl-CoA thioesterase, double hotdog domain"/>
    <property type="match status" value="1"/>
</dbReference>
<dbReference type="Pfam" id="PF20789">
    <property type="entry name" value="4HBT_3C"/>
    <property type="match status" value="1"/>
</dbReference>
<dbReference type="InterPro" id="IPR003703">
    <property type="entry name" value="Acyl_CoA_thio"/>
</dbReference>
<dbReference type="Pfam" id="PF13622">
    <property type="entry name" value="4HBT_3"/>
    <property type="match status" value="1"/>
</dbReference>
<dbReference type="GO" id="GO:0047617">
    <property type="term" value="F:fatty acyl-CoA hydrolase activity"/>
    <property type="evidence" value="ECO:0007669"/>
    <property type="project" value="InterPro"/>
</dbReference>
<sequence>MSELWNDLLACLDLQPQTGRTDTDENATTLVFEGPNLHLTYHRLFGGQILGQFVRAAELTCPNKSIKSLHSLFAREGSADETVRYEVTRQHEGRSFATLTIIARQSKGVIATSLISMHAPEDGPDRQSENTIASPLGEEFRTDVDLIPWEIRTDVDLNSTDTGAPEFEMWMRTPPVSQNLAPAIATYATDLTLIGTALRPVDGLSQLGNGTTFTSAVTSHNLWFHRPFTTDSWLLLRQDSPVTAHGRCFGRGDVYSEDGNLVASYAQEALLRLP</sequence>
<feature type="domain" description="Acyl-CoA thioesterase-like C-terminal" evidence="4">
    <location>
        <begin position="155"/>
        <end position="270"/>
    </location>
</feature>
<organism evidence="5">
    <name type="scientific">Nocardia globerula</name>
    <dbReference type="NCBI Taxonomy" id="1818"/>
    <lineage>
        <taxon>Bacteria</taxon>
        <taxon>Bacillati</taxon>
        <taxon>Actinomycetota</taxon>
        <taxon>Actinomycetes</taxon>
        <taxon>Mycobacteriales</taxon>
        <taxon>Nocardiaceae</taxon>
        <taxon>Nocardia</taxon>
    </lineage>
</organism>
<comment type="similarity">
    <text evidence="1">Belongs to the C/M/P thioester hydrolase family.</text>
</comment>
<accession>A0A652YKU1</accession>
<dbReference type="InterPro" id="IPR042171">
    <property type="entry name" value="Acyl-CoA_hotdog"/>
</dbReference>
<dbReference type="PANTHER" id="PTHR11066:SF34">
    <property type="entry name" value="ACYL-COENZYME A THIOESTERASE 8"/>
    <property type="match status" value="1"/>
</dbReference>
<dbReference type="CDD" id="cd03445">
    <property type="entry name" value="Thioesterase_II_repeat2"/>
    <property type="match status" value="1"/>
</dbReference>
<dbReference type="GO" id="GO:0009062">
    <property type="term" value="P:fatty acid catabolic process"/>
    <property type="evidence" value="ECO:0007669"/>
    <property type="project" value="TreeGrafter"/>
</dbReference>
<dbReference type="GO" id="GO:0006637">
    <property type="term" value="P:acyl-CoA metabolic process"/>
    <property type="evidence" value="ECO:0007669"/>
    <property type="project" value="InterPro"/>
</dbReference>
<feature type="domain" description="Acyl-CoA thioesterase-like N-terminal HotDog" evidence="3">
    <location>
        <begin position="43"/>
        <end position="117"/>
    </location>
</feature>
<dbReference type="CDD" id="cd03444">
    <property type="entry name" value="Thioesterase_II_repeat1"/>
    <property type="match status" value="1"/>
</dbReference>
<comment type="caution">
    <text evidence="5">The sequence shown here is derived from an EMBL/GenBank/DDBJ whole genome shotgun (WGS) entry which is preliminary data.</text>
</comment>
<protein>
    <submittedName>
        <fullName evidence="5">Acyl-CoA thioesterase-2</fullName>
    </submittedName>
</protein>
<dbReference type="EMBL" id="VNIQ01000006">
    <property type="protein sequence ID" value="TYQ02232.1"/>
    <property type="molecule type" value="Genomic_DNA"/>
</dbReference>
<dbReference type="PANTHER" id="PTHR11066">
    <property type="entry name" value="ACYL-COA THIOESTERASE"/>
    <property type="match status" value="1"/>
</dbReference>
<evidence type="ECO:0000259" key="4">
    <source>
        <dbReference type="Pfam" id="PF20789"/>
    </source>
</evidence>
<dbReference type="InterPro" id="IPR049449">
    <property type="entry name" value="TesB_ACOT8-like_N"/>
</dbReference>
<dbReference type="AlphaFoldDB" id="A0A652YKU1"/>